<feature type="region of interest" description="Disordered" evidence="3">
    <location>
        <begin position="708"/>
        <end position="744"/>
    </location>
</feature>
<accession>A0A0C3S3T3</accession>
<dbReference type="InterPro" id="IPR015915">
    <property type="entry name" value="Kelch-typ_b-propeller"/>
</dbReference>
<dbReference type="Pfam" id="PF06588">
    <property type="entry name" value="Muskelin_N"/>
    <property type="match status" value="1"/>
</dbReference>
<dbReference type="AlphaFoldDB" id="A0A0C3S3T3"/>
<dbReference type="Proteomes" id="UP000053257">
    <property type="component" value="Unassembled WGS sequence"/>
</dbReference>
<evidence type="ECO:0000259" key="4">
    <source>
        <dbReference type="Pfam" id="PF06588"/>
    </source>
</evidence>
<evidence type="ECO:0000256" key="1">
    <source>
        <dbReference type="ARBA" id="ARBA00022441"/>
    </source>
</evidence>
<dbReference type="SUPFAM" id="SSF50965">
    <property type="entry name" value="Galactose oxidase, central domain"/>
    <property type="match status" value="1"/>
</dbReference>
<evidence type="ECO:0000313" key="6">
    <source>
        <dbReference type="Proteomes" id="UP000053257"/>
    </source>
</evidence>
<dbReference type="InterPro" id="IPR052456">
    <property type="entry name" value="CTLH_complex_component"/>
</dbReference>
<organism evidence="5 6">
    <name type="scientific">Phlebiopsis gigantea (strain 11061_1 CR5-6)</name>
    <name type="common">White-rot fungus</name>
    <name type="synonym">Peniophora gigantea</name>
    <dbReference type="NCBI Taxonomy" id="745531"/>
    <lineage>
        <taxon>Eukaryota</taxon>
        <taxon>Fungi</taxon>
        <taxon>Dikarya</taxon>
        <taxon>Basidiomycota</taxon>
        <taxon>Agaricomycotina</taxon>
        <taxon>Agaricomycetes</taxon>
        <taxon>Polyporales</taxon>
        <taxon>Phanerochaetaceae</taxon>
        <taxon>Phlebiopsis</taxon>
    </lineage>
</organism>
<evidence type="ECO:0000256" key="3">
    <source>
        <dbReference type="SAM" id="MobiDB-lite"/>
    </source>
</evidence>
<sequence>MDPIPATVKLTYTIAGSSQPSGRYVAERILEDRPQDQSSRWSGNASSAHVEQWVLLRLDSLAVLKTIKFGKYFQSHPCNMKEFKVFVGLSEDNMIEILCAGLRNDSVAEAFSIRSTNQEGLIFPTRYIKIQPLSAHGPSFHTSIWHIALTGIADERYVSRVKSQHEEYQEQIMLRFVLKHLRQRRFLTPFQSALERSGIQLEHPLITSLHTALVLQGNFPSSEAFLHSIASIGLFSASLSAQPPHTQWTRLRAADADGDAPSARGGHAMCIDNLNGKVYLFGGWDGQKNLDDFWEYDVHTGRWRVICYATQREPNGPGPRSCHKMLFDAATGDIYLFGQLECLDIAEIAASGTHTRGVEAPATSPVSPGLTTPPTLGSPRASGWSSHTAELYCYHTRGRDEGRWEIVVPDTSASGGPPMVFDHQMTIDSDARVIYLSLEAPIASPTIPPRFGHAMVLDPKMQTLFIFGGQREDRYMSDMYAYHIASDTVTELFSNFTLAGGPDRCFTHRAVIDPDLREIYVFCGLTRTQPSNETMLEADCPYWIYRYARPERPGKWTKIMQPENTMADENAWPVSRYAHQVVYDTKSKSVYMHGGNASLEAPAEGRRRKTVGPAGEVDVTIEHVSATGRKDERLDDFWAMSLIRPSTEEFVRKGKYLIRQQQFRELCEDSTPIKALSYLQTEVSAVVDHGDAEEANIFRSLLSHLLSPSSSTSETLHTRKRSREDSPIEAPKTCQEDDPMAKTRSSVRVSVGDASTTVARSVVEMHEDPEERKANGGKAISSARFKQRTEVFEQLMEFVNADAKQPAKDLSQFVNVDSEDVF</sequence>
<dbReference type="InterPro" id="IPR008979">
    <property type="entry name" value="Galactose-bd-like_sf"/>
</dbReference>
<dbReference type="OrthoDB" id="10052615at2759"/>
<dbReference type="PANTHER" id="PTHR15526">
    <property type="entry name" value="MUSKELIN"/>
    <property type="match status" value="1"/>
</dbReference>
<feature type="compositionally biased region" description="Low complexity" evidence="3">
    <location>
        <begin position="363"/>
        <end position="379"/>
    </location>
</feature>
<reference evidence="5 6" key="1">
    <citation type="journal article" date="2014" name="PLoS Genet.">
        <title>Analysis of the Phlebiopsis gigantea genome, transcriptome and secretome provides insight into its pioneer colonization strategies of wood.</title>
        <authorList>
            <person name="Hori C."/>
            <person name="Ishida T."/>
            <person name="Igarashi K."/>
            <person name="Samejima M."/>
            <person name="Suzuki H."/>
            <person name="Master E."/>
            <person name="Ferreira P."/>
            <person name="Ruiz-Duenas F.J."/>
            <person name="Held B."/>
            <person name="Canessa P."/>
            <person name="Larrondo L.F."/>
            <person name="Schmoll M."/>
            <person name="Druzhinina I.S."/>
            <person name="Kubicek C.P."/>
            <person name="Gaskell J.A."/>
            <person name="Kersten P."/>
            <person name="St John F."/>
            <person name="Glasner J."/>
            <person name="Sabat G."/>
            <person name="Splinter BonDurant S."/>
            <person name="Syed K."/>
            <person name="Yadav J."/>
            <person name="Mgbeahuruike A.C."/>
            <person name="Kovalchuk A."/>
            <person name="Asiegbu F.O."/>
            <person name="Lackner G."/>
            <person name="Hoffmeister D."/>
            <person name="Rencoret J."/>
            <person name="Gutierrez A."/>
            <person name="Sun H."/>
            <person name="Lindquist E."/>
            <person name="Barry K."/>
            <person name="Riley R."/>
            <person name="Grigoriev I.V."/>
            <person name="Henrissat B."/>
            <person name="Kues U."/>
            <person name="Berka R.M."/>
            <person name="Martinez A.T."/>
            <person name="Covert S.F."/>
            <person name="Blanchette R.A."/>
            <person name="Cullen D."/>
        </authorList>
    </citation>
    <scope>NUCLEOTIDE SEQUENCE [LARGE SCALE GENOMIC DNA]</scope>
    <source>
        <strain evidence="5 6">11061_1 CR5-6</strain>
    </source>
</reference>
<proteinExistence type="predicted"/>
<keyword evidence="6" id="KW-1185">Reference proteome</keyword>
<feature type="region of interest" description="Disordered" evidence="3">
    <location>
        <begin position="356"/>
        <end position="383"/>
    </location>
</feature>
<dbReference type="PANTHER" id="PTHR15526:SF5">
    <property type="entry name" value="MUSKELIN"/>
    <property type="match status" value="1"/>
</dbReference>
<dbReference type="GO" id="GO:0005737">
    <property type="term" value="C:cytoplasm"/>
    <property type="evidence" value="ECO:0007669"/>
    <property type="project" value="TreeGrafter"/>
</dbReference>
<dbReference type="SUPFAM" id="SSF49785">
    <property type="entry name" value="Galactose-binding domain-like"/>
    <property type="match status" value="1"/>
</dbReference>
<dbReference type="Pfam" id="PF24681">
    <property type="entry name" value="Kelch_KLHDC2_KLHL20_DRC7"/>
    <property type="match status" value="1"/>
</dbReference>
<keyword evidence="1" id="KW-0880">Kelch repeat</keyword>
<dbReference type="Gene3D" id="2.120.10.80">
    <property type="entry name" value="Kelch-type beta propeller"/>
    <property type="match status" value="2"/>
</dbReference>
<feature type="domain" description="Muskelin N-terminal" evidence="4">
    <location>
        <begin position="9"/>
        <end position="204"/>
    </location>
</feature>
<dbReference type="STRING" id="745531.A0A0C3S3T3"/>
<name>A0A0C3S3T3_PHLG1</name>
<evidence type="ECO:0000256" key="2">
    <source>
        <dbReference type="ARBA" id="ARBA00022737"/>
    </source>
</evidence>
<dbReference type="EMBL" id="KN840568">
    <property type="protein sequence ID" value="KIP04602.1"/>
    <property type="molecule type" value="Genomic_DNA"/>
</dbReference>
<keyword evidence="2" id="KW-0677">Repeat</keyword>
<dbReference type="InterPro" id="IPR011043">
    <property type="entry name" value="Gal_Oxase/kelch_b-propeller"/>
</dbReference>
<dbReference type="Gene3D" id="2.60.120.260">
    <property type="entry name" value="Galactose-binding domain-like"/>
    <property type="match status" value="1"/>
</dbReference>
<gene>
    <name evidence="5" type="ORF">PHLGIDRAFT_109319</name>
</gene>
<dbReference type="InterPro" id="IPR010565">
    <property type="entry name" value="Muskelin_N"/>
</dbReference>
<dbReference type="HOGENOM" id="CLU_004210_1_0_1"/>
<evidence type="ECO:0000313" key="5">
    <source>
        <dbReference type="EMBL" id="KIP04602.1"/>
    </source>
</evidence>
<protein>
    <recommendedName>
        <fullName evidence="4">Muskelin N-terminal domain-containing protein</fullName>
    </recommendedName>
</protein>